<reference evidence="2" key="1">
    <citation type="submission" date="2016-10" db="EMBL/GenBank/DDBJ databases">
        <title>Sequence of Gallionella enrichment culture.</title>
        <authorList>
            <person name="Poehlein A."/>
            <person name="Muehling M."/>
            <person name="Daniel R."/>
        </authorList>
    </citation>
    <scope>NUCLEOTIDE SEQUENCE</scope>
</reference>
<organism evidence="2">
    <name type="scientific">mine drainage metagenome</name>
    <dbReference type="NCBI Taxonomy" id="410659"/>
    <lineage>
        <taxon>unclassified sequences</taxon>
        <taxon>metagenomes</taxon>
        <taxon>ecological metagenomes</taxon>
    </lineage>
</organism>
<dbReference type="AlphaFoldDB" id="A0A1J5PHN1"/>
<evidence type="ECO:0000313" key="2">
    <source>
        <dbReference type="EMBL" id="OIQ70730.1"/>
    </source>
</evidence>
<accession>A0A1J5PHN1</accession>
<feature type="compositionally biased region" description="Polar residues" evidence="1">
    <location>
        <begin position="8"/>
        <end position="36"/>
    </location>
</feature>
<dbReference type="EMBL" id="MLJW01004057">
    <property type="protein sequence ID" value="OIQ70730.1"/>
    <property type="molecule type" value="Genomic_DNA"/>
</dbReference>
<proteinExistence type="predicted"/>
<name>A0A1J5PHN1_9ZZZZ</name>
<feature type="region of interest" description="Disordered" evidence="1">
    <location>
        <begin position="1"/>
        <end position="38"/>
    </location>
</feature>
<comment type="caution">
    <text evidence="2">The sequence shown here is derived from an EMBL/GenBank/DDBJ whole genome shotgun (WGS) entry which is preliminary data.</text>
</comment>
<sequence>MLVESHTRPLTPSSPTLRASTMSKGSPTTGLASTLKSPVCTMRPTGGSIINAELSGIECDTGRNCTRNGPASTTCGRGSTTEITFDGCP</sequence>
<evidence type="ECO:0000256" key="1">
    <source>
        <dbReference type="SAM" id="MobiDB-lite"/>
    </source>
</evidence>
<protein>
    <submittedName>
        <fullName evidence="2">Uncharacterized protein</fullName>
    </submittedName>
</protein>
<gene>
    <name evidence="2" type="ORF">GALL_476520</name>
</gene>